<dbReference type="GeneID" id="24100546"/>
<dbReference type="InParanoid" id="J4GVR6"/>
<protein>
    <submittedName>
        <fullName evidence="1">Uncharacterized protein</fullName>
    </submittedName>
</protein>
<dbReference type="Proteomes" id="UP000006352">
    <property type="component" value="Unassembled WGS sequence"/>
</dbReference>
<organism evidence="1 2">
    <name type="scientific">Fibroporia radiculosa</name>
    <dbReference type="NCBI Taxonomy" id="599839"/>
    <lineage>
        <taxon>Eukaryota</taxon>
        <taxon>Fungi</taxon>
        <taxon>Dikarya</taxon>
        <taxon>Basidiomycota</taxon>
        <taxon>Agaricomycotina</taxon>
        <taxon>Agaricomycetes</taxon>
        <taxon>Polyporales</taxon>
        <taxon>Fibroporiaceae</taxon>
        <taxon>Fibroporia</taxon>
    </lineage>
</organism>
<evidence type="ECO:0000313" key="1">
    <source>
        <dbReference type="EMBL" id="CCM05635.1"/>
    </source>
</evidence>
<evidence type="ECO:0000313" key="2">
    <source>
        <dbReference type="Proteomes" id="UP000006352"/>
    </source>
</evidence>
<proteinExistence type="predicted"/>
<accession>J4GVR6</accession>
<sequence length="194" mass="21280">MLNHSSTFTLTHFLAAGDASFRKIDIPLSCIHEGSGAFPLSLTWANLLWLNLSNITTDSACLSKLVSLLKNLNGHAILAVKLGVLLHSHHTDGGLLLGNWAELHDALSDVGHFPRLTLVKIVLTFDVKADGILEKLTAQLPKLYDRGVLRVEEDPNNDVNMLNRYMLDNPVTLDDLTIFSSLISEVDQGSDVDE</sequence>
<dbReference type="AlphaFoldDB" id="J4GVR6"/>
<reference evidence="1 2" key="1">
    <citation type="journal article" date="2012" name="Appl. Environ. Microbiol.">
        <title>Short-read sequencing for genomic analysis of the brown rot fungus Fibroporia radiculosa.</title>
        <authorList>
            <person name="Tang J.D."/>
            <person name="Perkins A.D."/>
            <person name="Sonstegard T.S."/>
            <person name="Schroeder S.G."/>
            <person name="Burgess S.C."/>
            <person name="Diehl S.V."/>
        </authorList>
    </citation>
    <scope>NUCLEOTIDE SEQUENCE [LARGE SCALE GENOMIC DNA]</scope>
    <source>
        <strain evidence="1 2">TFFH 294</strain>
    </source>
</reference>
<dbReference type="RefSeq" id="XP_012184918.1">
    <property type="nucleotide sequence ID" value="XM_012329528.1"/>
</dbReference>
<dbReference type="EMBL" id="HE797198">
    <property type="protein sequence ID" value="CCM05635.1"/>
    <property type="molecule type" value="Genomic_DNA"/>
</dbReference>
<dbReference type="HOGENOM" id="CLU_1402462_0_0_1"/>
<name>J4GVR6_9APHY</name>
<gene>
    <name evidence="1" type="ORF">FIBRA_07864</name>
</gene>
<keyword evidence="2" id="KW-1185">Reference proteome</keyword>